<feature type="transmembrane region" description="Helical" evidence="17">
    <location>
        <begin position="1746"/>
        <end position="1766"/>
    </location>
</feature>
<feature type="compositionally biased region" description="Basic and acidic residues" evidence="16">
    <location>
        <begin position="1160"/>
        <end position="1169"/>
    </location>
</feature>
<dbReference type="Pfam" id="PF00520">
    <property type="entry name" value="Ion_trans"/>
    <property type="match status" value="4"/>
</dbReference>
<evidence type="ECO:0000256" key="9">
    <source>
        <dbReference type="ARBA" id="ARBA00022882"/>
    </source>
</evidence>
<dbReference type="InterPro" id="IPR050599">
    <property type="entry name" value="VDCC_alpha-1_subunit"/>
</dbReference>
<feature type="domain" description="Ion transport" evidence="18">
    <location>
        <begin position="780"/>
        <end position="1011"/>
    </location>
</feature>
<dbReference type="GO" id="GO:0034651">
    <property type="term" value="P:cortisol biosynthetic process"/>
    <property type="evidence" value="ECO:0007669"/>
    <property type="project" value="Ensembl"/>
</dbReference>
<feature type="transmembrane region" description="Helical" evidence="17">
    <location>
        <begin position="355"/>
        <end position="376"/>
    </location>
</feature>
<dbReference type="SUPFAM" id="SSF81324">
    <property type="entry name" value="Voltage-gated potassium channels"/>
    <property type="match status" value="4"/>
</dbReference>
<evidence type="ECO:0000259" key="18">
    <source>
        <dbReference type="Pfam" id="PF00520"/>
    </source>
</evidence>
<feature type="compositionally biased region" description="Basic and acidic residues" evidence="16">
    <location>
        <begin position="1"/>
        <end position="12"/>
    </location>
</feature>
<feature type="region of interest" description="Disordered" evidence="16">
    <location>
        <begin position="1846"/>
        <end position="1872"/>
    </location>
</feature>
<feature type="transmembrane region" description="Helical" evidence="17">
    <location>
        <begin position="781"/>
        <end position="799"/>
    </location>
</feature>
<keyword evidence="5" id="KW-0107">Calcium channel</keyword>
<feature type="transmembrane region" description="Helical" evidence="17">
    <location>
        <begin position="1714"/>
        <end position="1734"/>
    </location>
</feature>
<evidence type="ECO:0000313" key="20">
    <source>
        <dbReference type="Proteomes" id="UP000233060"/>
    </source>
</evidence>
<dbReference type="GeneTree" id="ENSGT00940000156666"/>
<keyword evidence="8" id="KW-0106">Calcium</keyword>
<proteinExistence type="predicted"/>
<evidence type="ECO:0000256" key="13">
    <source>
        <dbReference type="ARBA" id="ARBA00023180"/>
    </source>
</evidence>
<feature type="transmembrane region" description="Helical" evidence="17">
    <location>
        <begin position="1579"/>
        <end position="1596"/>
    </location>
</feature>
<evidence type="ECO:0000256" key="5">
    <source>
        <dbReference type="ARBA" id="ARBA00022673"/>
    </source>
</evidence>
<feature type="transmembrane region" description="Helical" evidence="17">
    <location>
        <begin position="979"/>
        <end position="1005"/>
    </location>
</feature>
<dbReference type="FunFam" id="1.20.120.350:FF:000008">
    <property type="entry name" value="Voltage-dependent T-type calcium channel subunit alpha"/>
    <property type="match status" value="1"/>
</dbReference>
<evidence type="ECO:0000256" key="17">
    <source>
        <dbReference type="SAM" id="Phobius"/>
    </source>
</evidence>
<evidence type="ECO:0000256" key="4">
    <source>
        <dbReference type="ARBA" id="ARBA00022568"/>
    </source>
</evidence>
<feature type="transmembrane region" description="Helical" evidence="17">
    <location>
        <begin position="222"/>
        <end position="245"/>
    </location>
</feature>
<feature type="transmembrane region" description="Helical" evidence="17">
    <location>
        <begin position="1494"/>
        <end position="1518"/>
    </location>
</feature>
<feature type="domain" description="Ion transport" evidence="18">
    <location>
        <begin position="1259"/>
        <end position="1528"/>
    </location>
</feature>
<dbReference type="GO" id="GO:0098703">
    <property type="term" value="P:calcium ion import across plasma membrane"/>
    <property type="evidence" value="ECO:0007669"/>
    <property type="project" value="TreeGrafter"/>
</dbReference>
<feature type="transmembrane region" description="Helical" evidence="17">
    <location>
        <begin position="1299"/>
        <end position="1319"/>
    </location>
</feature>
<feature type="transmembrane region" description="Helical" evidence="17">
    <location>
        <begin position="1800"/>
        <end position="1821"/>
    </location>
</feature>
<dbReference type="FunFam" id="1.10.287.70:FF:000136">
    <property type="entry name" value="Voltage-dependent T-type calcium channel subunit alpha"/>
    <property type="match status" value="1"/>
</dbReference>
<keyword evidence="9" id="KW-0851">Voltage-gated channel</keyword>
<dbReference type="InterPro" id="IPR005445">
    <property type="entry name" value="VDCC_T_a1"/>
</dbReference>
<dbReference type="FunFam" id="1.20.120.350:FF:000009">
    <property type="entry name" value="Voltage-dependent T-type calcium channel subunit alpha"/>
    <property type="match status" value="1"/>
</dbReference>
<evidence type="ECO:0000256" key="3">
    <source>
        <dbReference type="ARBA" id="ARBA00022475"/>
    </source>
</evidence>
<accession>A0A2K5MSV1</accession>
<dbReference type="InterPro" id="IPR027359">
    <property type="entry name" value="Volt_channel_dom_sf"/>
</dbReference>
<evidence type="ECO:0000256" key="16">
    <source>
        <dbReference type="SAM" id="MobiDB-lite"/>
    </source>
</evidence>
<feature type="transmembrane region" description="Helical" evidence="17">
    <location>
        <begin position="1331"/>
        <end position="1352"/>
    </location>
</feature>
<dbReference type="GO" id="GO:0032870">
    <property type="term" value="P:cellular response to hormone stimulus"/>
    <property type="evidence" value="ECO:0007669"/>
    <property type="project" value="Ensembl"/>
</dbReference>
<dbReference type="GO" id="GO:0005891">
    <property type="term" value="C:voltage-gated calcium channel complex"/>
    <property type="evidence" value="ECO:0007669"/>
    <property type="project" value="InterPro"/>
</dbReference>
<feature type="region of interest" description="Disordered" evidence="16">
    <location>
        <begin position="696"/>
        <end position="715"/>
    </location>
</feature>
<feature type="transmembrane region" description="Helical" evidence="17">
    <location>
        <begin position="382"/>
        <end position="407"/>
    </location>
</feature>
<keyword evidence="7" id="KW-0677">Repeat</keyword>
<feature type="transmembrane region" description="Helical" evidence="17">
    <location>
        <begin position="1393"/>
        <end position="1415"/>
    </location>
</feature>
<comment type="catalytic activity">
    <reaction evidence="15">
        <text>Ca(2+)(in) = Ca(2+)(out)</text>
        <dbReference type="Rhea" id="RHEA:29671"/>
        <dbReference type="ChEBI" id="CHEBI:29108"/>
    </reaction>
</comment>
<keyword evidence="4" id="KW-0109">Calcium transport</keyword>
<dbReference type="FunFam" id="1.10.287.70:FF:000018">
    <property type="entry name" value="Voltage-dependent T-type calcium channel subunit alpha"/>
    <property type="match status" value="1"/>
</dbReference>
<evidence type="ECO:0000256" key="2">
    <source>
        <dbReference type="ARBA" id="ARBA00022448"/>
    </source>
</evidence>
<dbReference type="FunFam" id="1.20.120.350:FF:000007">
    <property type="entry name" value="Voltage-dependent T-type calcium channel subunit alpha"/>
    <property type="match status" value="1"/>
</dbReference>
<sequence length="2313" mass="254674">MTEGARAADEVRVPLGAPPPGPAAAVGASPESPGVPGREAEQGSEPGVSPPESPAAERGAELGADEEQRVPYPALAATVFFCLGQTTRPRSWCLRLVCNPYPSRPHVSMLVIMLNCVTLGMFRPCEDVECGSERCNILEMVIKMVALGLFGQKCYLGDTWNRLDFFIVVAGMMEYSLDGHNVSLSAIRTVRVLRPLRAINRVPSMRILVTLLLDTLPMLGNVLLLCFFVFFIFGIVGVQLWAGLLRNRCFLDSAFVRNNNLTFLRPYYQTEEGEENPFICSSRRDNGMQKCSHIPSRRELRVPCTLGWEAYVQPQAEGVGATRNACINWNQYYNVCRSGDSNPHNGAINFDNIGYAWIAIFQVITLEGWVDIMYYVMDAHSFYNFIYFILLIIVGSFFMINLCLVVIATQFSETKQRESQLMREQRARHLSNDSTLASFSEPGSCYEELLKYVGHIFRKVKRRGLRLYARWQSRWRKKVDPSAVQGQGPGHRQRRAGRHTASVHHLVYHHHHHHHHHYHFSHSSPRRPGPEPGACDTRLVRAGAPPSPPSPGSRAPDAESVHSIYHADCHIEGPQERAQVARAAATAAASLKLATGLGTMNYPTILSSGMGSGRGSTSPGPKGKWASGPPGTGGHSPLSLNSPDPYEKIQHVVGEHGLGQAPGHLSGLSVPCPLPSPPAGTLTCELKSCPYCTRALEDPEGELSGSESGDSDGRGIYEFTQDVRHSDRRDPMQPPPATDTPGPGSPRRRAQQRAAPGEPGRLGHLWATFSGKLRRIVDSKYFSRGIMIAILVNTLSMGVEYHEQPEELTHALEISNIVFTSMFALEMLLKLLACGPLGYIRNPYNIFDGIIVVISVWEIVGQADGGLSVLRTFRLLRVLKLVRFLPALRRQLVVLVKTMDNVATFCTLLMLFIFIFSILGMHLFGCKFSLKTDTGDTVPDRKNFDSLLWAIVTVFQILTQEDWNVVLYNGMASTSSWAALYFVALMTFGNYVLFNLLVAILVEGFQAEVRRAMRSQKELKMCSLAVTPNGHLEGRGSLSPPLIMCTAATPMPTPKSSPYLDAAPSLPDSRRGSSSSGDPPLGDQKPPASLRSSPCAPWGPNGAWSSRRSSWSSLGRAPSLKRRSQCGERESLLSGEGKGSTDDEAEDSRATPGPHATPLRRAESLDPRPLRPAPLPPTKCRDCNGQMVALPSEFFLRVDSHREDAAELDDDLEDSCCFRLHKVLEPYKPQWCRSREAWALYLFSPQNRFRVSCQKIITHKMFDHVVLVFIFLNCVTIALERPDIDPGSTERAFLSVSNYIFTAIFVAEMMVKVVALGLLSGEHAYLQSSWNLLDGLLVLVSLVDIVVAMASAGGAKILGVLRVLRLLRTLRVISRAPGLKLVVETLISSLRPIGNIVLICCAFFIIFGILGVQLFKGKFYYCEGGDTRNISTKAQCRAAHYRWVRRKYNFDNLGQALMSLFVLSSKDGWVNIMYDGLDAVGVDQQPVQNHNPWMLLYFISFLLIVSFFVLNMFVGVVVENFHKCRQHQEAEEARRREEKRLRRLERRRRSKALPVAQRRPYYADYSPTRRSIHSLCTSHYLDLFITFIICVNVITMSMEHYNQPKSLDEALKYCNYVFTIVFVFEAALKLVAFGFRRFFKDRWNQLDLAIVLLSLMGITLEEIEMSAALPINPTIIRIMRVLRIARVLKLLKMATGMRALLDTVVQALPQVGNLGLLFMLLFFIYAALGVELFGRLECSEDNPCEGLSRHATFSNFGMAFLTLFRVSTGDNWNGIMKDTLRECTREDKHCLSYLPALSPVYFVTFVLVAQFVLVNVVVAVLMKHLEESNKEDAELDAEIELELAQGPGGARRVDADRPPSPQESPGARDTPNLLVARKVSVSRMLSLPNDSYMFRPVVPAAAPHPRPLQEVEMETYGASTPLGSVASAHSPPAESCASLQIPLAVSSPARSSETLHALSPRGTARSPSLSRLLCRQEAVRADSLEGQIDGPRDTLDPAETGEKTLVRPVSQGGSLQSPPRSPRPASTRTRKHTFGLRCVSSRTAAPGGEEAEASDPADEEVSHITSSACPWQPSAEPQGPEASPVAGGERDLRRLYSVDAQGFLDKPGRADEQWRPSAELGSGEPGEAKAWGPEAEPALGARRKKKMSPPCISVEPPAEDEGSARPPAAEGGSTTLRRRTPSCEAALHRDSLEPTEGSGTGGDPAAKGERWGQASCRAEHLTVPSFAFEPLDLGGPSGDPFLDGSHSVTPEPRASSSGAIVLLEPPETEPPMPVSDPPEKRRGPYLTVPQCPLEKPGSPSATPAPGDGTDDPV</sequence>
<evidence type="ECO:0000313" key="19">
    <source>
        <dbReference type="Ensembl" id="ENSCATP00000028286.1"/>
    </source>
</evidence>
<feature type="compositionally biased region" description="Basic and acidic residues" evidence="16">
    <location>
        <begin position="722"/>
        <end position="731"/>
    </location>
</feature>
<feature type="region of interest" description="Disordered" evidence="16">
    <location>
        <begin position="1983"/>
        <end position="2216"/>
    </location>
</feature>
<dbReference type="GO" id="GO:0035865">
    <property type="term" value="P:cellular response to potassium ion"/>
    <property type="evidence" value="ECO:0007669"/>
    <property type="project" value="Ensembl"/>
</dbReference>
<dbReference type="Bgee" id="ENSCATG00000037439">
    <property type="expression patterns" value="Expressed in cerebellum and 3 other cell types or tissues"/>
</dbReference>
<keyword evidence="13" id="KW-0325">Glycoprotein</keyword>
<dbReference type="Gene3D" id="1.10.287.70">
    <property type="match status" value="4"/>
</dbReference>
<feature type="compositionally biased region" description="Basic residues" evidence="16">
    <location>
        <begin position="491"/>
        <end position="520"/>
    </location>
</feature>
<feature type="region of interest" description="Disordered" evidence="16">
    <location>
        <begin position="1"/>
        <end position="64"/>
    </location>
</feature>
<protein>
    <submittedName>
        <fullName evidence="19">Calcium voltage-gated channel subunit alpha1 H</fullName>
    </submittedName>
</protein>
<evidence type="ECO:0000256" key="14">
    <source>
        <dbReference type="ARBA" id="ARBA00023303"/>
    </source>
</evidence>
<dbReference type="Gene3D" id="1.20.120.350">
    <property type="entry name" value="Voltage-gated potassium channels. Chain C"/>
    <property type="match status" value="4"/>
</dbReference>
<keyword evidence="6 17" id="KW-0812">Transmembrane</keyword>
<dbReference type="FunFam" id="1.10.287.70:FF:000014">
    <property type="entry name" value="Voltage-dependent T-type calcium channel subunit alpha"/>
    <property type="match status" value="1"/>
</dbReference>
<feature type="transmembrane region" description="Helical" evidence="17">
    <location>
        <begin position="1616"/>
        <end position="1635"/>
    </location>
</feature>
<feature type="region of interest" description="Disordered" evidence="16">
    <location>
        <begin position="722"/>
        <end position="762"/>
    </location>
</feature>
<dbReference type="GO" id="GO:0097110">
    <property type="term" value="F:scaffold protein binding"/>
    <property type="evidence" value="ECO:0007669"/>
    <property type="project" value="Ensembl"/>
</dbReference>
<dbReference type="Ensembl" id="ENSCATT00000052540.1">
    <property type="protein sequence ID" value="ENSCATP00000028286.1"/>
    <property type="gene ID" value="ENSCATG00000037439.1"/>
</dbReference>
<keyword evidence="3" id="KW-1003">Cell membrane</keyword>
<feature type="region of interest" description="Disordered" evidence="16">
    <location>
        <begin position="608"/>
        <end position="644"/>
    </location>
</feature>
<feature type="domain" description="Ion transport" evidence="18">
    <location>
        <begin position="108"/>
        <end position="418"/>
    </location>
</feature>
<keyword evidence="14" id="KW-0407">Ion channel</keyword>
<feature type="transmembrane region" description="Helical" evidence="17">
    <location>
        <begin position="811"/>
        <end position="832"/>
    </location>
</feature>
<feature type="compositionally biased region" description="Low complexity" evidence="16">
    <location>
        <begin position="23"/>
        <end position="34"/>
    </location>
</feature>
<dbReference type="Proteomes" id="UP000233060">
    <property type="component" value="Unassembled WGS sequence"/>
</dbReference>
<dbReference type="GO" id="GO:2000344">
    <property type="term" value="P:positive regulation of acrosome reaction"/>
    <property type="evidence" value="ECO:0007669"/>
    <property type="project" value="Ensembl"/>
</dbReference>
<feature type="transmembrane region" description="Helical" evidence="17">
    <location>
        <begin position="902"/>
        <end position="924"/>
    </location>
</feature>
<keyword evidence="10 17" id="KW-1133">Transmembrane helix</keyword>
<dbReference type="InterPro" id="IPR005821">
    <property type="entry name" value="Ion_trans_dom"/>
</dbReference>
<reference evidence="19" key="2">
    <citation type="submission" date="2025-09" db="UniProtKB">
        <authorList>
            <consortium name="Ensembl"/>
        </authorList>
    </citation>
    <scope>IDENTIFICATION</scope>
</reference>
<dbReference type="GO" id="GO:0032342">
    <property type="term" value="P:aldosterone biosynthetic process"/>
    <property type="evidence" value="ECO:0007669"/>
    <property type="project" value="Ensembl"/>
</dbReference>
<evidence type="ECO:0000256" key="1">
    <source>
        <dbReference type="ARBA" id="ARBA00004651"/>
    </source>
</evidence>
<feature type="region of interest" description="Disordered" evidence="16">
    <location>
        <begin position="1054"/>
        <end position="1179"/>
    </location>
</feature>
<evidence type="ECO:0000256" key="12">
    <source>
        <dbReference type="ARBA" id="ARBA00023136"/>
    </source>
</evidence>
<dbReference type="PANTHER" id="PTHR45628:SF37">
    <property type="entry name" value="VOLTAGE-DEPENDENT T-TYPE CALCIUM CHANNEL SUBUNIT ALPHA-1H"/>
    <property type="match status" value="1"/>
</dbReference>
<comment type="subcellular location">
    <subcellularLocation>
        <location evidence="1">Cell membrane</location>
        <topology evidence="1">Multi-pass membrane protein</topology>
    </subcellularLocation>
</comment>
<organism evidence="19 20">
    <name type="scientific">Cercocebus atys</name>
    <name type="common">Sooty mangabey</name>
    <name type="synonym">Cercocebus torquatus atys</name>
    <dbReference type="NCBI Taxonomy" id="9531"/>
    <lineage>
        <taxon>Eukaryota</taxon>
        <taxon>Metazoa</taxon>
        <taxon>Chordata</taxon>
        <taxon>Craniata</taxon>
        <taxon>Vertebrata</taxon>
        <taxon>Euteleostomi</taxon>
        <taxon>Mammalia</taxon>
        <taxon>Eutheria</taxon>
        <taxon>Euarchontoglires</taxon>
        <taxon>Primates</taxon>
        <taxon>Haplorrhini</taxon>
        <taxon>Catarrhini</taxon>
        <taxon>Cercopithecidae</taxon>
        <taxon>Cercopithecinae</taxon>
        <taxon>Cercocebus</taxon>
    </lineage>
</organism>
<dbReference type="GO" id="GO:0008331">
    <property type="term" value="F:high voltage-gated calcium channel activity"/>
    <property type="evidence" value="ECO:0007669"/>
    <property type="project" value="TreeGrafter"/>
</dbReference>
<feature type="domain" description="Ion transport" evidence="18">
    <location>
        <begin position="1579"/>
        <end position="1831"/>
    </location>
</feature>
<keyword evidence="12 17" id="KW-0472">Membrane</keyword>
<feature type="region of interest" description="Disordered" evidence="16">
    <location>
        <begin position="479"/>
        <end position="558"/>
    </location>
</feature>
<keyword evidence="11" id="KW-0406">Ion transport</keyword>
<feature type="compositionally biased region" description="Low complexity" evidence="16">
    <location>
        <begin position="1064"/>
        <end position="1083"/>
    </location>
</feature>
<evidence type="ECO:0000256" key="10">
    <source>
        <dbReference type="ARBA" id="ARBA00022989"/>
    </source>
</evidence>
<dbReference type="GO" id="GO:0042391">
    <property type="term" value="P:regulation of membrane potential"/>
    <property type="evidence" value="ECO:0007669"/>
    <property type="project" value="Ensembl"/>
</dbReference>
<dbReference type="FunFam" id="1.10.287.70:FF:000054">
    <property type="entry name" value="Voltage-dependent T-type calcium channel subunit alpha"/>
    <property type="match status" value="1"/>
</dbReference>
<evidence type="ECO:0000256" key="7">
    <source>
        <dbReference type="ARBA" id="ARBA00022737"/>
    </source>
</evidence>
<feature type="compositionally biased region" description="Basic and acidic residues" evidence="16">
    <location>
        <begin position="1990"/>
        <end position="2005"/>
    </location>
</feature>
<evidence type="ECO:0000256" key="11">
    <source>
        <dbReference type="ARBA" id="ARBA00023065"/>
    </source>
</evidence>
<evidence type="ECO:0000256" key="15">
    <source>
        <dbReference type="ARBA" id="ARBA00036634"/>
    </source>
</evidence>
<evidence type="ECO:0000256" key="6">
    <source>
        <dbReference type="ARBA" id="ARBA00022692"/>
    </source>
</evidence>
<name>A0A2K5MSV1_CERAT</name>
<dbReference type="GO" id="GO:0008332">
    <property type="term" value="F:low voltage-gated calcium channel activity"/>
    <property type="evidence" value="ECO:0007669"/>
    <property type="project" value="Ensembl"/>
</dbReference>
<dbReference type="PRINTS" id="PR01629">
    <property type="entry name" value="TVDCCALPHA1"/>
</dbReference>
<feature type="compositionally biased region" description="Acidic residues" evidence="16">
    <location>
        <begin position="2049"/>
        <end position="2059"/>
    </location>
</feature>
<evidence type="ECO:0000256" key="8">
    <source>
        <dbReference type="ARBA" id="ARBA00022837"/>
    </source>
</evidence>
<feature type="compositionally biased region" description="Low complexity" evidence="16">
    <location>
        <begin position="1104"/>
        <end position="1113"/>
    </location>
</feature>
<keyword evidence="20" id="KW-1185">Reference proteome</keyword>
<dbReference type="PANTHER" id="PTHR45628">
    <property type="entry name" value="VOLTAGE-DEPENDENT CALCIUM CHANNEL TYPE A SUBUNIT ALPHA-1"/>
    <property type="match status" value="1"/>
</dbReference>
<dbReference type="STRING" id="9531.ENSCATP00000028286"/>
<keyword evidence="2" id="KW-0813">Transport</keyword>
<feature type="region of interest" description="Disordered" evidence="16">
    <location>
        <begin position="2228"/>
        <end position="2313"/>
    </location>
</feature>
<reference evidence="19" key="1">
    <citation type="submission" date="2025-08" db="UniProtKB">
        <authorList>
            <consortium name="Ensembl"/>
        </authorList>
    </citation>
    <scope>IDENTIFICATION</scope>
</reference>
<dbReference type="FunFam" id="1.10.287.70:FF:000557">
    <property type="entry name" value="Voltage-dependent calcium channel type A subunit alpha-1-like Protein"/>
    <property type="match status" value="1"/>
</dbReference>
<gene>
    <name evidence="19" type="primary">CACNA1H</name>
</gene>